<comment type="caution">
    <text evidence="2">The sequence shown here is derived from an EMBL/GenBank/DDBJ whole genome shotgun (WGS) entry which is preliminary data.</text>
</comment>
<evidence type="ECO:0000256" key="1">
    <source>
        <dbReference type="SAM" id="MobiDB-lite"/>
    </source>
</evidence>
<feature type="region of interest" description="Disordered" evidence="1">
    <location>
        <begin position="590"/>
        <end position="617"/>
    </location>
</feature>
<dbReference type="AlphaFoldDB" id="A0A9D4UY71"/>
<sequence>MPLFRCSCILGGRCNQIKADEDIPEITSNNQNRTIDGTSEGINVVNENEMEHACLALPAQTMYWFSLSLGMMVHRPGILIHRDLILTSHGNLPNFDAAVDGEFVLCYLPSSRRRRSIRTKTILTRQLEPHRCFLTSEALDLTLVACEAVPENITEIIPLSIHQHLGSMDLLEEGHQVYVLGHLQSNELKGILASGTGCTTVFPLKDTSSNTLVAFTITREPKQGMNGLWMPGSAGFDDQGEFSFMVARPQLSSTSNNSNANTAQEPSFKRKSLENTTSSNIAQYGVPLYVIQDWMLMHGIRDLDNLPPPIQLSTNASNAFTPTTGSRSMDGSPLIPHGSLPLSDRNSINYVVMNASRLMLESQPRRNSSPSESFISYEPTCVGNETPLQITSAAGLGLHTISATKVDLHSHILKEKSFELPIGASTGEGNNGEPVFMQNARSTRDFQRSISESVTSRPLKWHSRTSLPPSYKTNCDNARDYEWFQNDEKTILAFPKFGLNQDKEFNIEELQARLSSSGLSHAPLQHEQYSDLDSGHGSAPIVRQESNHDDSQTTLTGVDVDEQIYEEITLETPKSMMVVEFTTDVDETKQLNAIAPTSSSDDFRIKEANDVSSRKER</sequence>
<organism evidence="2 3">
    <name type="scientific">Adiantum capillus-veneris</name>
    <name type="common">Maidenhair fern</name>
    <dbReference type="NCBI Taxonomy" id="13818"/>
    <lineage>
        <taxon>Eukaryota</taxon>
        <taxon>Viridiplantae</taxon>
        <taxon>Streptophyta</taxon>
        <taxon>Embryophyta</taxon>
        <taxon>Tracheophyta</taxon>
        <taxon>Polypodiopsida</taxon>
        <taxon>Polypodiidae</taxon>
        <taxon>Polypodiales</taxon>
        <taxon>Pteridineae</taxon>
        <taxon>Pteridaceae</taxon>
        <taxon>Vittarioideae</taxon>
        <taxon>Adiantum</taxon>
    </lineage>
</organism>
<feature type="region of interest" description="Disordered" evidence="1">
    <location>
        <begin position="529"/>
        <end position="554"/>
    </location>
</feature>
<name>A0A9D4UY71_ADICA</name>
<feature type="compositionally biased region" description="Basic and acidic residues" evidence="1">
    <location>
        <begin position="601"/>
        <end position="617"/>
    </location>
</feature>
<dbReference type="EMBL" id="JABFUD020000008">
    <property type="protein sequence ID" value="KAI5076183.1"/>
    <property type="molecule type" value="Genomic_DNA"/>
</dbReference>
<protein>
    <submittedName>
        <fullName evidence="2">Uncharacterized protein</fullName>
    </submittedName>
</protein>
<evidence type="ECO:0000313" key="3">
    <source>
        <dbReference type="Proteomes" id="UP000886520"/>
    </source>
</evidence>
<dbReference type="PANTHER" id="PTHR35729">
    <property type="entry name" value="T1B9.12 PROTEIN"/>
    <property type="match status" value="1"/>
</dbReference>
<accession>A0A9D4UY71</accession>
<proteinExistence type="predicted"/>
<dbReference type="PANTHER" id="PTHR35729:SF1">
    <property type="entry name" value="T1B9.12 PROTEIN"/>
    <property type="match status" value="1"/>
</dbReference>
<dbReference type="OrthoDB" id="1925372at2759"/>
<gene>
    <name evidence="2" type="ORF">GOP47_0008248</name>
</gene>
<keyword evidence="3" id="KW-1185">Reference proteome</keyword>
<reference evidence="2" key="1">
    <citation type="submission" date="2021-01" db="EMBL/GenBank/DDBJ databases">
        <title>Adiantum capillus-veneris genome.</title>
        <authorList>
            <person name="Fang Y."/>
            <person name="Liao Q."/>
        </authorList>
    </citation>
    <scope>NUCLEOTIDE SEQUENCE</scope>
    <source>
        <strain evidence="2">H3</strain>
        <tissue evidence="2">Leaf</tissue>
    </source>
</reference>
<feature type="compositionally biased region" description="Low complexity" evidence="1">
    <location>
        <begin position="252"/>
        <end position="263"/>
    </location>
</feature>
<dbReference type="Proteomes" id="UP000886520">
    <property type="component" value="Chromosome 8"/>
</dbReference>
<evidence type="ECO:0000313" key="2">
    <source>
        <dbReference type="EMBL" id="KAI5076183.1"/>
    </source>
</evidence>
<feature type="region of interest" description="Disordered" evidence="1">
    <location>
        <begin position="251"/>
        <end position="274"/>
    </location>
</feature>